<organism evidence="2 3">
    <name type="scientific">Streptomyces chrestomyceticus JCM 4735</name>
    <dbReference type="NCBI Taxonomy" id="1306181"/>
    <lineage>
        <taxon>Bacteria</taxon>
        <taxon>Bacillati</taxon>
        <taxon>Actinomycetota</taxon>
        <taxon>Actinomycetes</taxon>
        <taxon>Kitasatosporales</taxon>
        <taxon>Streptomycetaceae</taxon>
        <taxon>Streptomyces</taxon>
    </lineage>
</organism>
<dbReference type="RefSeq" id="WP_125047419.1">
    <property type="nucleotide sequence ID" value="NZ_BHZC01000001.1"/>
</dbReference>
<evidence type="ECO:0000259" key="1">
    <source>
        <dbReference type="Pfam" id="PF04149"/>
    </source>
</evidence>
<accession>A0A7U9Q181</accession>
<dbReference type="InterPro" id="IPR007278">
    <property type="entry name" value="DUF397"/>
</dbReference>
<dbReference type="GeneID" id="95624706"/>
<dbReference type="Proteomes" id="UP000287830">
    <property type="component" value="Unassembled WGS sequence"/>
</dbReference>
<dbReference type="OrthoDB" id="4570646at2"/>
<comment type="caution">
    <text evidence="2">The sequence shown here is derived from an EMBL/GenBank/DDBJ whole genome shotgun (WGS) entry which is preliminary data.</text>
</comment>
<evidence type="ECO:0000313" key="2">
    <source>
        <dbReference type="EMBL" id="GCD38140.1"/>
    </source>
</evidence>
<feature type="domain" description="DUF397" evidence="1">
    <location>
        <begin position="8"/>
        <end position="64"/>
    </location>
</feature>
<evidence type="ECO:0000313" key="3">
    <source>
        <dbReference type="Proteomes" id="UP000287830"/>
    </source>
</evidence>
<gene>
    <name evidence="2" type="ORF">OEIGOIKO_05951</name>
</gene>
<name>A0A7U9Q181_9ACTN</name>
<sequence length="71" mass="7352">MTTDPQTLTWFKSSYSGNGGSCVEWAPMQATVTGIVPVRDSKAPNGPVLSVPSRSFAEFIAGVKGGAFSAT</sequence>
<reference evidence="2 3" key="1">
    <citation type="submission" date="2018-11" db="EMBL/GenBank/DDBJ databases">
        <title>Whole genome sequence of Streptomyces chrestomyceticus NBRC 13444(T).</title>
        <authorList>
            <person name="Komaki H."/>
            <person name="Tamura T."/>
        </authorList>
    </citation>
    <scope>NUCLEOTIDE SEQUENCE [LARGE SCALE GENOMIC DNA]</scope>
    <source>
        <strain evidence="2 3">NBRC 13444</strain>
    </source>
</reference>
<dbReference type="EMBL" id="BHZC01000001">
    <property type="protein sequence ID" value="GCD38140.1"/>
    <property type="molecule type" value="Genomic_DNA"/>
</dbReference>
<dbReference type="AlphaFoldDB" id="A0A7U9Q181"/>
<dbReference type="Pfam" id="PF04149">
    <property type="entry name" value="DUF397"/>
    <property type="match status" value="1"/>
</dbReference>
<protein>
    <recommendedName>
        <fullName evidence="1">DUF397 domain-containing protein</fullName>
    </recommendedName>
</protein>
<proteinExistence type="predicted"/>